<dbReference type="AlphaFoldDB" id="A0A835KHH2"/>
<evidence type="ECO:0000313" key="1">
    <source>
        <dbReference type="EMBL" id="KAF8727650.1"/>
    </source>
</evidence>
<organism evidence="1 2">
    <name type="scientific">Digitaria exilis</name>
    <dbReference type="NCBI Taxonomy" id="1010633"/>
    <lineage>
        <taxon>Eukaryota</taxon>
        <taxon>Viridiplantae</taxon>
        <taxon>Streptophyta</taxon>
        <taxon>Embryophyta</taxon>
        <taxon>Tracheophyta</taxon>
        <taxon>Spermatophyta</taxon>
        <taxon>Magnoliopsida</taxon>
        <taxon>Liliopsida</taxon>
        <taxon>Poales</taxon>
        <taxon>Poaceae</taxon>
        <taxon>PACMAD clade</taxon>
        <taxon>Panicoideae</taxon>
        <taxon>Panicodae</taxon>
        <taxon>Paniceae</taxon>
        <taxon>Anthephorinae</taxon>
        <taxon>Digitaria</taxon>
    </lineage>
</organism>
<dbReference type="InterPro" id="IPR023213">
    <property type="entry name" value="CAT-like_dom_sf"/>
</dbReference>
<keyword evidence="2" id="KW-1185">Reference proteome</keyword>
<dbReference type="Proteomes" id="UP000636709">
    <property type="component" value="Unassembled WGS sequence"/>
</dbReference>
<name>A0A835KHH2_9POAL</name>
<comment type="caution">
    <text evidence="1">The sequence shown here is derived from an EMBL/GenBank/DDBJ whole genome shotgun (WGS) entry which is preliminary data.</text>
</comment>
<dbReference type="Gene3D" id="3.30.559.10">
    <property type="entry name" value="Chloramphenicol acetyltransferase-like domain"/>
    <property type="match status" value="1"/>
</dbReference>
<evidence type="ECO:0000313" key="2">
    <source>
        <dbReference type="Proteomes" id="UP000636709"/>
    </source>
</evidence>
<dbReference type="EMBL" id="JACEFO010001631">
    <property type="protein sequence ID" value="KAF8727650.1"/>
    <property type="molecule type" value="Genomic_DNA"/>
</dbReference>
<gene>
    <name evidence="1" type="ORF">HU200_018880</name>
</gene>
<reference evidence="1" key="1">
    <citation type="submission" date="2020-07" db="EMBL/GenBank/DDBJ databases">
        <title>Genome sequence and genetic diversity analysis of an under-domesticated orphan crop, white fonio (Digitaria exilis).</title>
        <authorList>
            <person name="Bennetzen J.L."/>
            <person name="Chen S."/>
            <person name="Ma X."/>
            <person name="Wang X."/>
            <person name="Yssel A.E.J."/>
            <person name="Chaluvadi S.R."/>
            <person name="Johnson M."/>
            <person name="Gangashetty P."/>
            <person name="Hamidou F."/>
            <person name="Sanogo M.D."/>
            <person name="Zwaenepoel A."/>
            <person name="Wallace J."/>
            <person name="Van De Peer Y."/>
            <person name="Van Deynze A."/>
        </authorList>
    </citation>
    <scope>NUCLEOTIDE SEQUENCE</scope>
    <source>
        <tissue evidence="1">Leaves</tissue>
    </source>
</reference>
<accession>A0A835KHH2</accession>
<proteinExistence type="predicted"/>
<protein>
    <submittedName>
        <fullName evidence="1">Uncharacterized protein</fullName>
    </submittedName>
</protein>
<sequence length="95" mass="10606">MEEAPMAMAETWVERAARLPLVRVVTRVAGDTVFWVDEMGDFGFGKPCRVKSVSMIHDGRIIIKGRSRPDGEVMVSVVVHPAHMEAFMAHINGVW</sequence>
<dbReference type="GO" id="GO:0016747">
    <property type="term" value="F:acyltransferase activity, transferring groups other than amino-acyl groups"/>
    <property type="evidence" value="ECO:0007669"/>
    <property type="project" value="UniProtKB-ARBA"/>
</dbReference>